<name>A0A6N2S7M0_ANAHA</name>
<gene>
    <name evidence="1" type="ORF">AHLFYP4_00800</name>
</gene>
<proteinExistence type="predicted"/>
<dbReference type="AlphaFoldDB" id="A0A6N2S7M0"/>
<evidence type="ECO:0000313" key="1">
    <source>
        <dbReference type="EMBL" id="VYS89206.1"/>
    </source>
</evidence>
<dbReference type="EMBL" id="CACRSX010000018">
    <property type="protein sequence ID" value="VYS89206.1"/>
    <property type="molecule type" value="Genomic_DNA"/>
</dbReference>
<sequence>MNQKIHSLIDDYLKCKFIAYDDGYLDTPDNADDRLEKFALIIRYIEALGKSQGLAVDEAQKVLQYIHQINMQYGTDDMLCVGEIDEYYSDFANQLIDQYFSLLDIDIYNIDISYLFNEMKEDGESLPETMKEVLDQLDDIPKDVKKIILNVVQRSYDKDYKDLLNDIKADDESEPYVVLNVYIDRNYTKYREKYKKWFKNDKVYQSLDYSSPEYADDILAVSSEILEDGTRCDILQNGYWMERFRCAIPTVDHQYFIDQIKIRKKLNLL</sequence>
<protein>
    <submittedName>
        <fullName evidence="1">Uncharacterized protein</fullName>
    </submittedName>
</protein>
<dbReference type="RefSeq" id="WP_156723007.1">
    <property type="nucleotide sequence ID" value="NZ_CACRSX010000018.1"/>
</dbReference>
<accession>A0A6N2S7M0</accession>
<reference evidence="1" key="1">
    <citation type="submission" date="2019-11" db="EMBL/GenBank/DDBJ databases">
        <authorList>
            <person name="Feng L."/>
        </authorList>
    </citation>
    <scope>NUCLEOTIDE SEQUENCE</scope>
    <source>
        <strain evidence="1">AhadrusLFYP4</strain>
    </source>
</reference>
<organism evidence="1">
    <name type="scientific">Anaerostipes hadrus</name>
    <dbReference type="NCBI Taxonomy" id="649756"/>
    <lineage>
        <taxon>Bacteria</taxon>
        <taxon>Bacillati</taxon>
        <taxon>Bacillota</taxon>
        <taxon>Clostridia</taxon>
        <taxon>Lachnospirales</taxon>
        <taxon>Lachnospiraceae</taxon>
        <taxon>Anaerostipes</taxon>
    </lineage>
</organism>